<evidence type="ECO:0000313" key="1">
    <source>
        <dbReference type="EMBL" id="OMO71391.1"/>
    </source>
</evidence>
<sequence>MIGTTRKVIRALLRGGGTEEIIK</sequence>
<keyword evidence="2" id="KW-1185">Reference proteome</keyword>
<protein>
    <submittedName>
        <fullName evidence="1">Uncharacterized protein</fullName>
    </submittedName>
</protein>
<proteinExistence type="predicted"/>
<dbReference type="AlphaFoldDB" id="A0A1R3HMD5"/>
<dbReference type="Gramene" id="OMO71391">
    <property type="protein sequence ID" value="OMO71391"/>
    <property type="gene ID" value="CCACVL1_18240"/>
</dbReference>
<gene>
    <name evidence="1" type="ORF">CCACVL1_18240</name>
</gene>
<evidence type="ECO:0000313" key="2">
    <source>
        <dbReference type="Proteomes" id="UP000188268"/>
    </source>
</evidence>
<reference evidence="1 2" key="1">
    <citation type="submission" date="2013-09" db="EMBL/GenBank/DDBJ databases">
        <title>Corchorus capsularis genome sequencing.</title>
        <authorList>
            <person name="Alam M."/>
            <person name="Haque M.S."/>
            <person name="Islam M.S."/>
            <person name="Emdad E.M."/>
            <person name="Islam M.M."/>
            <person name="Ahmed B."/>
            <person name="Halim A."/>
            <person name="Hossen Q.M.M."/>
            <person name="Hossain M.Z."/>
            <person name="Ahmed R."/>
            <person name="Khan M.M."/>
            <person name="Islam R."/>
            <person name="Rashid M.M."/>
            <person name="Khan S.A."/>
            <person name="Rahman M.S."/>
            <person name="Alam M."/>
        </authorList>
    </citation>
    <scope>NUCLEOTIDE SEQUENCE [LARGE SCALE GENOMIC DNA]</scope>
    <source>
        <strain evidence="2">cv. CVL-1</strain>
        <tissue evidence="1">Whole seedling</tissue>
    </source>
</reference>
<comment type="caution">
    <text evidence="1">The sequence shown here is derived from an EMBL/GenBank/DDBJ whole genome shotgun (WGS) entry which is preliminary data.</text>
</comment>
<dbReference type="EMBL" id="AWWV01011633">
    <property type="protein sequence ID" value="OMO71391.1"/>
    <property type="molecule type" value="Genomic_DNA"/>
</dbReference>
<accession>A0A1R3HMD5</accession>
<name>A0A1R3HMD5_COCAP</name>
<organism evidence="1 2">
    <name type="scientific">Corchorus capsularis</name>
    <name type="common">Jute</name>
    <dbReference type="NCBI Taxonomy" id="210143"/>
    <lineage>
        <taxon>Eukaryota</taxon>
        <taxon>Viridiplantae</taxon>
        <taxon>Streptophyta</taxon>
        <taxon>Embryophyta</taxon>
        <taxon>Tracheophyta</taxon>
        <taxon>Spermatophyta</taxon>
        <taxon>Magnoliopsida</taxon>
        <taxon>eudicotyledons</taxon>
        <taxon>Gunneridae</taxon>
        <taxon>Pentapetalae</taxon>
        <taxon>rosids</taxon>
        <taxon>malvids</taxon>
        <taxon>Malvales</taxon>
        <taxon>Malvaceae</taxon>
        <taxon>Grewioideae</taxon>
        <taxon>Apeibeae</taxon>
        <taxon>Corchorus</taxon>
    </lineage>
</organism>
<dbReference type="Proteomes" id="UP000188268">
    <property type="component" value="Unassembled WGS sequence"/>
</dbReference>